<reference evidence="1" key="2">
    <citation type="submission" date="2025-09" db="UniProtKB">
        <authorList>
            <consortium name="EnsemblPlants"/>
        </authorList>
    </citation>
    <scope>IDENTIFICATION</scope>
</reference>
<accession>A0ACD5USY7</accession>
<sequence length="145" mass="15264">MGSSTAATAAVLLYVAVSMVAAAASAEPQPRYISMAALKGGGTEPASSSSRKLIGRLRTGICPVPFDEMRRMGNIESKCKGQEVPKPHCCKAFKDFACPYSDLLDDFTTGCSGAMLIKLQTFCSVPMGYFGFCGDSAMGITCPPR</sequence>
<keyword evidence="2" id="KW-1185">Reference proteome</keyword>
<proteinExistence type="predicted"/>
<evidence type="ECO:0000313" key="1">
    <source>
        <dbReference type="EnsemblPlants" id="AVESA.00010b.r2.2CG0307770.1.CDS"/>
    </source>
</evidence>
<organism evidence="1 2">
    <name type="scientific">Avena sativa</name>
    <name type="common">Oat</name>
    <dbReference type="NCBI Taxonomy" id="4498"/>
    <lineage>
        <taxon>Eukaryota</taxon>
        <taxon>Viridiplantae</taxon>
        <taxon>Streptophyta</taxon>
        <taxon>Embryophyta</taxon>
        <taxon>Tracheophyta</taxon>
        <taxon>Spermatophyta</taxon>
        <taxon>Magnoliopsida</taxon>
        <taxon>Liliopsida</taxon>
        <taxon>Poales</taxon>
        <taxon>Poaceae</taxon>
        <taxon>BOP clade</taxon>
        <taxon>Pooideae</taxon>
        <taxon>Poodae</taxon>
        <taxon>Poeae</taxon>
        <taxon>Poeae Chloroplast Group 1 (Aveneae type)</taxon>
        <taxon>Aveninae</taxon>
        <taxon>Avena</taxon>
    </lineage>
</organism>
<dbReference type="Proteomes" id="UP001732700">
    <property type="component" value="Chromosome 2C"/>
</dbReference>
<name>A0ACD5USY7_AVESA</name>
<reference evidence="1" key="1">
    <citation type="submission" date="2021-05" db="EMBL/GenBank/DDBJ databases">
        <authorList>
            <person name="Scholz U."/>
            <person name="Mascher M."/>
            <person name="Fiebig A."/>
        </authorList>
    </citation>
    <scope>NUCLEOTIDE SEQUENCE [LARGE SCALE GENOMIC DNA]</scope>
</reference>
<protein>
    <submittedName>
        <fullName evidence="1">Uncharacterized protein</fullName>
    </submittedName>
</protein>
<dbReference type="EnsemblPlants" id="AVESA.00010b.r2.2CG0307770.1">
    <property type="protein sequence ID" value="AVESA.00010b.r2.2CG0307770.1.CDS"/>
    <property type="gene ID" value="AVESA.00010b.r2.2CG0307770"/>
</dbReference>
<evidence type="ECO:0000313" key="2">
    <source>
        <dbReference type="Proteomes" id="UP001732700"/>
    </source>
</evidence>